<dbReference type="PANTHER" id="PTHR43384">
    <property type="entry name" value="SEPTUM SITE-DETERMINING PROTEIN MIND HOMOLOG, CHLOROPLASTIC-RELATED"/>
    <property type="match status" value="1"/>
</dbReference>
<evidence type="ECO:0000313" key="2">
    <source>
        <dbReference type="Proteomes" id="UP000295198"/>
    </source>
</evidence>
<evidence type="ECO:0000313" key="1">
    <source>
        <dbReference type="EMBL" id="RYP83692.1"/>
    </source>
</evidence>
<dbReference type="GO" id="GO:0051782">
    <property type="term" value="P:negative regulation of cell division"/>
    <property type="evidence" value="ECO:0007669"/>
    <property type="project" value="TreeGrafter"/>
</dbReference>
<dbReference type="GO" id="GO:0005524">
    <property type="term" value="F:ATP binding"/>
    <property type="evidence" value="ECO:0007669"/>
    <property type="project" value="TreeGrafter"/>
</dbReference>
<dbReference type="AlphaFoldDB" id="A0A4Q4Z7G0"/>
<dbReference type="EMBL" id="SDKM01000030">
    <property type="protein sequence ID" value="RYP83692.1"/>
    <property type="molecule type" value="Genomic_DNA"/>
</dbReference>
<protein>
    <recommendedName>
        <fullName evidence="3">Chromosome partitioning protein</fullName>
    </recommendedName>
</protein>
<accession>A0A4Q4Z7G0</accession>
<dbReference type="GO" id="GO:0009898">
    <property type="term" value="C:cytoplasmic side of plasma membrane"/>
    <property type="evidence" value="ECO:0007669"/>
    <property type="project" value="TreeGrafter"/>
</dbReference>
<evidence type="ECO:0008006" key="3">
    <source>
        <dbReference type="Google" id="ProtNLM"/>
    </source>
</evidence>
<dbReference type="OrthoDB" id="3217709at2"/>
<reference evidence="1 2" key="1">
    <citation type="submission" date="2019-01" db="EMBL/GenBank/DDBJ databases">
        <title>Nocardioides guangzhouensis sp. nov., an actinobacterium isolated from soil.</title>
        <authorList>
            <person name="Fu Y."/>
            <person name="Cai Y."/>
            <person name="Lin Z."/>
            <person name="Chen P."/>
        </authorList>
    </citation>
    <scope>NUCLEOTIDE SEQUENCE [LARGE SCALE GENOMIC DNA]</scope>
    <source>
        <strain evidence="1 2">130</strain>
    </source>
</reference>
<dbReference type="PANTHER" id="PTHR43384:SF11">
    <property type="entry name" value="SEPTUM SITE DETERMINING PROTEIN"/>
    <property type="match status" value="1"/>
</dbReference>
<dbReference type="SUPFAM" id="SSF52540">
    <property type="entry name" value="P-loop containing nucleoside triphosphate hydrolases"/>
    <property type="match status" value="1"/>
</dbReference>
<dbReference type="Proteomes" id="UP000295198">
    <property type="component" value="Unassembled WGS sequence"/>
</dbReference>
<comment type="caution">
    <text evidence="1">The sequence shown here is derived from an EMBL/GenBank/DDBJ whole genome shotgun (WGS) entry which is preliminary data.</text>
</comment>
<dbReference type="InterPro" id="IPR050625">
    <property type="entry name" value="ParA/MinD_ATPase"/>
</dbReference>
<dbReference type="RefSeq" id="WP_134719555.1">
    <property type="nucleotide sequence ID" value="NZ_SDKM01000030.1"/>
</dbReference>
<name>A0A4Q4Z7G0_9ACTN</name>
<organism evidence="1 2">
    <name type="scientific">Nocardioides guangzhouensis</name>
    <dbReference type="NCBI Taxonomy" id="2497878"/>
    <lineage>
        <taxon>Bacteria</taxon>
        <taxon>Bacillati</taxon>
        <taxon>Actinomycetota</taxon>
        <taxon>Actinomycetes</taxon>
        <taxon>Propionibacteriales</taxon>
        <taxon>Nocardioidaceae</taxon>
        <taxon>Nocardioides</taxon>
    </lineage>
</organism>
<dbReference type="GO" id="GO:0005829">
    <property type="term" value="C:cytosol"/>
    <property type="evidence" value="ECO:0007669"/>
    <property type="project" value="TreeGrafter"/>
</dbReference>
<dbReference type="GO" id="GO:0016887">
    <property type="term" value="F:ATP hydrolysis activity"/>
    <property type="evidence" value="ECO:0007669"/>
    <property type="project" value="TreeGrafter"/>
</dbReference>
<dbReference type="InterPro" id="IPR027417">
    <property type="entry name" value="P-loop_NTPase"/>
</dbReference>
<gene>
    <name evidence="1" type="ORF">EKO23_18215</name>
</gene>
<proteinExistence type="predicted"/>
<sequence>MERTGVLVVAAGAGWESAALAALGSHPGIVVLKRCVDVTDLMATAATGQAQVAVLSLDAPGLDPAAVDHLRRHAVASVTVVAGTDDAAARVARLGPVTTVDVGSLDRLPDAVLVAAGPGGDDEPTRTGPLAARGTGQVVAVWGPGGAPGRTTVTLGIAGELARRGVDPLVVDADPWGGAVGQHLGVLDEVAGLLACARLAPETELPGRFLGLQRRVAGLRVVTGLPRPDRWVEVREGTVDAVLGLGRRQGDVLVDTGFTLEHDPTDAYAGRAGRNAMTLEALAAADTVVVVGSADPVGLSRLARALVELAEHAGGRPAVVVVNRMRASLGWAEAEVASMVRDFGSVAALHFLPEDRAAVDRAMVAGRTLAEGGESALTRAFGRLVDDLVPRSATPTKRGLLRRRTAGRARRS</sequence>
<keyword evidence="2" id="KW-1185">Reference proteome</keyword>
<dbReference type="Gene3D" id="3.40.50.300">
    <property type="entry name" value="P-loop containing nucleotide triphosphate hydrolases"/>
    <property type="match status" value="1"/>
</dbReference>